<keyword evidence="2" id="KW-1185">Reference proteome</keyword>
<organism evidence="1 2">
    <name type="scientific">Emticicia soli</name>
    <dbReference type="NCBI Taxonomy" id="2027878"/>
    <lineage>
        <taxon>Bacteria</taxon>
        <taxon>Pseudomonadati</taxon>
        <taxon>Bacteroidota</taxon>
        <taxon>Cytophagia</taxon>
        <taxon>Cytophagales</taxon>
        <taxon>Leadbetterellaceae</taxon>
        <taxon>Emticicia</taxon>
    </lineage>
</organism>
<accession>A0ABW5J4A4</accession>
<dbReference type="RefSeq" id="WP_340238268.1">
    <property type="nucleotide sequence ID" value="NZ_JBBEWC010000009.1"/>
</dbReference>
<evidence type="ECO:0000313" key="2">
    <source>
        <dbReference type="Proteomes" id="UP001597510"/>
    </source>
</evidence>
<sequence length="81" mass="9353">MPSTKFNVVLENIELSKEQKSALQKDINAIVAKHVATIDHSAAIGKKDMVKINPEWLGIWLRRFKDYRAIELSKTYDIINR</sequence>
<comment type="caution">
    <text evidence="1">The sequence shown here is derived from an EMBL/GenBank/DDBJ whole genome shotgun (WGS) entry which is preliminary data.</text>
</comment>
<protein>
    <submittedName>
        <fullName evidence="1">Uncharacterized protein</fullName>
    </submittedName>
</protein>
<dbReference type="EMBL" id="JBHULC010000001">
    <property type="protein sequence ID" value="MFD2519380.1"/>
    <property type="molecule type" value="Genomic_DNA"/>
</dbReference>
<proteinExistence type="predicted"/>
<reference evidence="2" key="1">
    <citation type="journal article" date="2019" name="Int. J. Syst. Evol. Microbiol.">
        <title>The Global Catalogue of Microorganisms (GCM) 10K type strain sequencing project: providing services to taxonomists for standard genome sequencing and annotation.</title>
        <authorList>
            <consortium name="The Broad Institute Genomics Platform"/>
            <consortium name="The Broad Institute Genome Sequencing Center for Infectious Disease"/>
            <person name="Wu L."/>
            <person name="Ma J."/>
        </authorList>
    </citation>
    <scope>NUCLEOTIDE SEQUENCE [LARGE SCALE GENOMIC DNA]</scope>
    <source>
        <strain evidence="2">KCTC 52344</strain>
    </source>
</reference>
<name>A0ABW5J4A4_9BACT</name>
<evidence type="ECO:0000313" key="1">
    <source>
        <dbReference type="EMBL" id="MFD2519380.1"/>
    </source>
</evidence>
<gene>
    <name evidence="1" type="ORF">ACFSR2_00685</name>
</gene>
<dbReference type="Proteomes" id="UP001597510">
    <property type="component" value="Unassembled WGS sequence"/>
</dbReference>